<dbReference type="RefSeq" id="WP_092425725.1">
    <property type="nucleotide sequence ID" value="NZ_FPCK01000003.1"/>
</dbReference>
<organism evidence="3 4">
    <name type="scientific">Devosia crocina</name>
    <dbReference type="NCBI Taxonomy" id="429728"/>
    <lineage>
        <taxon>Bacteria</taxon>
        <taxon>Pseudomonadati</taxon>
        <taxon>Pseudomonadota</taxon>
        <taxon>Alphaproteobacteria</taxon>
        <taxon>Hyphomicrobiales</taxon>
        <taxon>Devosiaceae</taxon>
        <taxon>Devosia</taxon>
    </lineage>
</organism>
<feature type="region of interest" description="Disordered" evidence="1">
    <location>
        <begin position="104"/>
        <end position="124"/>
    </location>
</feature>
<keyword evidence="4" id="KW-1185">Reference proteome</keyword>
<keyword evidence="2" id="KW-0812">Transmembrane</keyword>
<evidence type="ECO:0000313" key="4">
    <source>
        <dbReference type="Proteomes" id="UP000199074"/>
    </source>
</evidence>
<accession>A0A1I7NRW3</accession>
<evidence type="ECO:0000256" key="1">
    <source>
        <dbReference type="SAM" id="MobiDB-lite"/>
    </source>
</evidence>
<proteinExistence type="predicted"/>
<gene>
    <name evidence="3" type="ORF">SAMN05216456_2878</name>
</gene>
<reference evidence="3 4" key="1">
    <citation type="submission" date="2016-10" db="EMBL/GenBank/DDBJ databases">
        <authorList>
            <person name="de Groot N.N."/>
        </authorList>
    </citation>
    <scope>NUCLEOTIDE SEQUENCE [LARGE SCALE GENOMIC DNA]</scope>
    <source>
        <strain evidence="3 4">IPL20</strain>
    </source>
</reference>
<feature type="transmembrane region" description="Helical" evidence="2">
    <location>
        <begin position="7"/>
        <end position="28"/>
    </location>
</feature>
<protein>
    <submittedName>
        <fullName evidence="3">Uncharacterized protein</fullName>
    </submittedName>
</protein>
<dbReference type="Proteomes" id="UP000199074">
    <property type="component" value="Unassembled WGS sequence"/>
</dbReference>
<keyword evidence="2" id="KW-0472">Membrane</keyword>
<sequence>MASRTRAYVWEVGSAVAVLAIYLLVLLAPLHQAAGLQRQLLALGYVSTDTASVCAALARDQNERSAVKCAAAGIGKNETAVDPVVLSLEFRRVATLVSYLARQTPGSAALERSQGQPRAPPVSV</sequence>
<dbReference type="STRING" id="429728.SAMN05216456_2878"/>
<dbReference type="AlphaFoldDB" id="A0A1I7NRW3"/>
<evidence type="ECO:0000256" key="2">
    <source>
        <dbReference type="SAM" id="Phobius"/>
    </source>
</evidence>
<dbReference type="EMBL" id="FPCK01000003">
    <property type="protein sequence ID" value="SFV37355.1"/>
    <property type="molecule type" value="Genomic_DNA"/>
</dbReference>
<evidence type="ECO:0000313" key="3">
    <source>
        <dbReference type="EMBL" id="SFV37355.1"/>
    </source>
</evidence>
<dbReference type="OrthoDB" id="7950620at2"/>
<keyword evidence="2" id="KW-1133">Transmembrane helix</keyword>
<name>A0A1I7NRW3_9HYPH</name>